<feature type="compositionally biased region" description="Low complexity" evidence="5">
    <location>
        <begin position="15"/>
        <end position="28"/>
    </location>
</feature>
<evidence type="ECO:0000256" key="4">
    <source>
        <dbReference type="PROSITE-ProRule" id="PRU00335"/>
    </source>
</evidence>
<dbReference type="InterPro" id="IPR050109">
    <property type="entry name" value="HTH-type_TetR-like_transc_reg"/>
</dbReference>
<dbReference type="PRINTS" id="PR00455">
    <property type="entry name" value="HTHTETR"/>
</dbReference>
<keyword evidence="2 4" id="KW-0238">DNA-binding</keyword>
<protein>
    <recommendedName>
        <fullName evidence="6">HTH tetR-type domain-containing protein</fullName>
    </recommendedName>
</protein>
<dbReference type="Gene3D" id="1.10.357.10">
    <property type="entry name" value="Tetracycline Repressor, domain 2"/>
    <property type="match status" value="1"/>
</dbReference>
<sequence length="223" mass="24249">MLTHYSERVTRTDASAEAAPARRAPAMSPEDRRAQIVDAAIPLVMAHGVAVTSRQIAEAAGVAEGTVFRAFGDKDAVIEAAVTKYLDPEPLREQLRRIDPNVSLEFTVRQVVAALQDRFHGMFTMMAALGRSGPPERRPSTRADYTSIVTELLEPELDRLRVPADRVAPFLRLLAFASSIEVFQASMPIELDELIDLAVNGIAGEAPAMQASVTSHNKEDAPC</sequence>
<dbReference type="EMBL" id="BAABBV010000002">
    <property type="protein sequence ID" value="GAA4164823.1"/>
    <property type="molecule type" value="Genomic_DNA"/>
</dbReference>
<evidence type="ECO:0000256" key="3">
    <source>
        <dbReference type="ARBA" id="ARBA00023163"/>
    </source>
</evidence>
<evidence type="ECO:0000256" key="2">
    <source>
        <dbReference type="ARBA" id="ARBA00023125"/>
    </source>
</evidence>
<feature type="DNA-binding region" description="H-T-H motif" evidence="4">
    <location>
        <begin position="52"/>
        <end position="71"/>
    </location>
</feature>
<name>A0ABP7ZMM7_9MICO</name>
<keyword evidence="3" id="KW-0804">Transcription</keyword>
<evidence type="ECO:0000259" key="6">
    <source>
        <dbReference type="PROSITE" id="PS50977"/>
    </source>
</evidence>
<keyword evidence="8" id="KW-1185">Reference proteome</keyword>
<dbReference type="PANTHER" id="PTHR30055:SF234">
    <property type="entry name" value="HTH-TYPE TRANSCRIPTIONAL REGULATOR BETI"/>
    <property type="match status" value="1"/>
</dbReference>
<feature type="region of interest" description="Disordered" evidence="5">
    <location>
        <begin position="1"/>
        <end position="31"/>
    </location>
</feature>
<evidence type="ECO:0000313" key="7">
    <source>
        <dbReference type="EMBL" id="GAA4164823.1"/>
    </source>
</evidence>
<evidence type="ECO:0000256" key="5">
    <source>
        <dbReference type="SAM" id="MobiDB-lite"/>
    </source>
</evidence>
<dbReference type="Pfam" id="PF00440">
    <property type="entry name" value="TetR_N"/>
    <property type="match status" value="1"/>
</dbReference>
<dbReference type="PANTHER" id="PTHR30055">
    <property type="entry name" value="HTH-TYPE TRANSCRIPTIONAL REGULATOR RUTR"/>
    <property type="match status" value="1"/>
</dbReference>
<reference evidence="7" key="2">
    <citation type="submission" date="2023-12" db="EMBL/GenBank/DDBJ databases">
        <authorList>
            <person name="Sun Q."/>
            <person name="Inoue M."/>
        </authorList>
    </citation>
    <scope>NUCLEOTIDE SEQUENCE</scope>
    <source>
        <strain evidence="7">JCM 17590</strain>
    </source>
</reference>
<feature type="compositionally biased region" description="Basic and acidic residues" evidence="5">
    <location>
        <begin position="1"/>
        <end position="11"/>
    </location>
</feature>
<feature type="domain" description="HTH tetR-type" evidence="6">
    <location>
        <begin position="30"/>
        <end position="89"/>
    </location>
</feature>
<dbReference type="PROSITE" id="PS50977">
    <property type="entry name" value="HTH_TETR_2"/>
    <property type="match status" value="1"/>
</dbReference>
<keyword evidence="1" id="KW-0805">Transcription regulation</keyword>
<dbReference type="InterPro" id="IPR001647">
    <property type="entry name" value="HTH_TetR"/>
</dbReference>
<organism evidence="7 8">
    <name type="scientific">Gryllotalpicola daejeonensis</name>
    <dbReference type="NCBI Taxonomy" id="993087"/>
    <lineage>
        <taxon>Bacteria</taxon>
        <taxon>Bacillati</taxon>
        <taxon>Actinomycetota</taxon>
        <taxon>Actinomycetes</taxon>
        <taxon>Micrococcales</taxon>
        <taxon>Microbacteriaceae</taxon>
        <taxon>Gryllotalpicola</taxon>
    </lineage>
</organism>
<accession>A0ABP7ZMM7</accession>
<dbReference type="SUPFAM" id="SSF46689">
    <property type="entry name" value="Homeodomain-like"/>
    <property type="match status" value="1"/>
</dbReference>
<proteinExistence type="predicted"/>
<comment type="caution">
    <text evidence="7">The sequence shown here is derived from an EMBL/GenBank/DDBJ whole genome shotgun (WGS) entry which is preliminary data.</text>
</comment>
<dbReference type="Proteomes" id="UP001415169">
    <property type="component" value="Unassembled WGS sequence"/>
</dbReference>
<reference evidence="7" key="1">
    <citation type="journal article" date="2014" name="Int. J. Syst. Evol. Microbiol.">
        <title>Complete genome of a new Firmicutes species belonging to the dominant human colonic microbiota ('Ruminococcus bicirculans') reveals two chromosomes and a selective capacity to utilize plant glucans.</title>
        <authorList>
            <consortium name="NISC Comparative Sequencing Program"/>
            <person name="Wegmann U."/>
            <person name="Louis P."/>
            <person name="Goesmann A."/>
            <person name="Henrissat B."/>
            <person name="Duncan S.H."/>
            <person name="Flint H.J."/>
        </authorList>
    </citation>
    <scope>NUCLEOTIDE SEQUENCE</scope>
    <source>
        <strain evidence="7">JCM 17590</strain>
    </source>
</reference>
<evidence type="ECO:0000313" key="8">
    <source>
        <dbReference type="Proteomes" id="UP001415169"/>
    </source>
</evidence>
<dbReference type="InterPro" id="IPR009057">
    <property type="entry name" value="Homeodomain-like_sf"/>
</dbReference>
<gene>
    <name evidence="7" type="ORF">GCM10022286_27080</name>
</gene>
<evidence type="ECO:0000256" key="1">
    <source>
        <dbReference type="ARBA" id="ARBA00023015"/>
    </source>
</evidence>